<sequence>MRLFLFFAIFLFLISCSQKISFLEPSTVGEDVVINIDNLTEKSPIFYKTKIDDTTIEFFVIKVKGQTHAYLNRCRRCFNSGLGFAFDKEYMRCKSCNIIIPIDELSEGIGSCYPIHVNGRLINGQYHIARKGLYSAYHNKF</sequence>
<dbReference type="Pfam" id="PF10080">
    <property type="entry name" value="FtrD-like"/>
    <property type="match status" value="1"/>
</dbReference>
<accession>A0A5J4L1H6</accession>
<dbReference type="InterPro" id="IPR018758">
    <property type="entry name" value="FtrD-like"/>
</dbReference>
<dbReference type="AlphaFoldDB" id="A0A5J4L1H6"/>
<comment type="caution">
    <text evidence="2">The sequence shown here is derived from an EMBL/GenBank/DDBJ whole genome shotgun (WGS) entry which is preliminary data.</text>
</comment>
<proteinExistence type="predicted"/>
<evidence type="ECO:0000313" key="2">
    <source>
        <dbReference type="EMBL" id="GER94065.1"/>
    </source>
</evidence>
<evidence type="ECO:0000259" key="1">
    <source>
        <dbReference type="Pfam" id="PF10080"/>
    </source>
</evidence>
<feature type="domain" description="Membrane iron-sulfur containing protein FtrD-like" evidence="1">
    <location>
        <begin position="42"/>
        <end position="134"/>
    </location>
</feature>
<reference evidence="2" key="1">
    <citation type="submission" date="2019-10" db="EMBL/GenBank/DDBJ databases">
        <title>Metagenomic sequencing of thiosulfate-disproportionating enrichment culture.</title>
        <authorList>
            <person name="Umezawa K."/>
            <person name="Kojima H."/>
            <person name="Fukui M."/>
        </authorList>
    </citation>
    <scope>NUCLEOTIDE SEQUENCE</scope>
    <source>
        <strain evidence="2">45J</strain>
    </source>
</reference>
<gene>
    <name evidence="2" type="ORF">A45J_1823</name>
</gene>
<name>A0A5J4L1H6_9ZZZZ</name>
<dbReference type="EMBL" id="BLAB01000001">
    <property type="protein sequence ID" value="GER94065.1"/>
    <property type="molecule type" value="Genomic_DNA"/>
</dbReference>
<dbReference type="PROSITE" id="PS51257">
    <property type="entry name" value="PROKAR_LIPOPROTEIN"/>
    <property type="match status" value="1"/>
</dbReference>
<protein>
    <submittedName>
        <fullName evidence="2">DUF2318 domain-containing protein</fullName>
    </submittedName>
</protein>
<organism evidence="2">
    <name type="scientific">hot springs metagenome</name>
    <dbReference type="NCBI Taxonomy" id="433727"/>
    <lineage>
        <taxon>unclassified sequences</taxon>
        <taxon>metagenomes</taxon>
        <taxon>ecological metagenomes</taxon>
    </lineage>
</organism>